<name>A0A0F9UD52_9ZZZZ</name>
<reference evidence="1" key="1">
    <citation type="journal article" date="2015" name="Nature">
        <title>Complex archaea that bridge the gap between prokaryotes and eukaryotes.</title>
        <authorList>
            <person name="Spang A."/>
            <person name="Saw J.H."/>
            <person name="Jorgensen S.L."/>
            <person name="Zaremba-Niedzwiedzka K."/>
            <person name="Martijn J."/>
            <person name="Lind A.E."/>
            <person name="van Eijk R."/>
            <person name="Schleper C."/>
            <person name="Guy L."/>
            <person name="Ettema T.J."/>
        </authorList>
    </citation>
    <scope>NUCLEOTIDE SEQUENCE</scope>
</reference>
<accession>A0A0F9UD52</accession>
<sequence length="141" mass="15065">MAIQKLKTQAPSVCPARLALQLGNALSEDGLSVPAGEIQLFVKKWQHWGDPGQKHAIKPHLLYLMLGGILEDLGRSLGYEVQTGDGASQWLDDAAPSLLNTTSELMKIGIAAAGNSHGDLPKHLACQSDCQAIASLKRMRA</sequence>
<evidence type="ECO:0000313" key="1">
    <source>
        <dbReference type="EMBL" id="KKN89594.1"/>
    </source>
</evidence>
<organism evidence="1">
    <name type="scientific">marine sediment metagenome</name>
    <dbReference type="NCBI Taxonomy" id="412755"/>
    <lineage>
        <taxon>unclassified sequences</taxon>
        <taxon>metagenomes</taxon>
        <taxon>ecological metagenomes</taxon>
    </lineage>
</organism>
<proteinExistence type="predicted"/>
<comment type="caution">
    <text evidence="1">The sequence shown here is derived from an EMBL/GenBank/DDBJ whole genome shotgun (WGS) entry which is preliminary data.</text>
</comment>
<protein>
    <submittedName>
        <fullName evidence="1">Uncharacterized protein</fullName>
    </submittedName>
</protein>
<gene>
    <name evidence="1" type="ORF">LCGC14_0237260</name>
</gene>
<dbReference type="EMBL" id="LAZR01000117">
    <property type="protein sequence ID" value="KKN89594.1"/>
    <property type="molecule type" value="Genomic_DNA"/>
</dbReference>
<dbReference type="AlphaFoldDB" id="A0A0F9UD52"/>